<evidence type="ECO:0000256" key="1">
    <source>
        <dbReference type="SAM" id="SignalP"/>
    </source>
</evidence>
<gene>
    <name evidence="2" type="ORF">AHA02nite_12480</name>
</gene>
<name>A0A511W7V0_9BACI</name>
<keyword evidence="1" id="KW-0732">Signal</keyword>
<dbReference type="OrthoDB" id="2965079at2"/>
<dbReference type="AlphaFoldDB" id="A0A511W7V0"/>
<proteinExistence type="predicted"/>
<dbReference type="Proteomes" id="UP000321440">
    <property type="component" value="Unassembled WGS sequence"/>
</dbReference>
<evidence type="ECO:0000313" key="2">
    <source>
        <dbReference type="EMBL" id="GEN45472.1"/>
    </source>
</evidence>
<keyword evidence="3" id="KW-1185">Reference proteome</keyword>
<feature type="signal peptide" evidence="1">
    <location>
        <begin position="1"/>
        <end position="18"/>
    </location>
</feature>
<protein>
    <submittedName>
        <fullName evidence="2">Uncharacterized protein</fullName>
    </submittedName>
</protein>
<dbReference type="PROSITE" id="PS51257">
    <property type="entry name" value="PROKAR_LIPOPROTEIN"/>
    <property type="match status" value="1"/>
</dbReference>
<sequence length="180" mass="20323">MYKIFYLIMFLFILSACNGNESTDYSEYEGELSEKAGYDVHIVEPHDLTLTAANITTDDEVGLNFSQVDGELQSGSVEDDRGDDVEYVYGPYAGDSQYRISIQPKPDDFQLEEYKSDEMEILEINGHDVAYEITDTPPEGFFGIISLDGLIIHTNFHGDADVIEDEAIDYIEKLIDAYEN</sequence>
<accession>A0A511W7V0</accession>
<organism evidence="2 3">
    <name type="scientific">Alkalibacillus haloalkaliphilus</name>
    <dbReference type="NCBI Taxonomy" id="94136"/>
    <lineage>
        <taxon>Bacteria</taxon>
        <taxon>Bacillati</taxon>
        <taxon>Bacillota</taxon>
        <taxon>Bacilli</taxon>
        <taxon>Bacillales</taxon>
        <taxon>Bacillaceae</taxon>
        <taxon>Alkalibacillus</taxon>
    </lineage>
</organism>
<comment type="caution">
    <text evidence="2">The sequence shown here is derived from an EMBL/GenBank/DDBJ whole genome shotgun (WGS) entry which is preliminary data.</text>
</comment>
<feature type="chain" id="PRO_5039280832" evidence="1">
    <location>
        <begin position="19"/>
        <end position="180"/>
    </location>
</feature>
<evidence type="ECO:0000313" key="3">
    <source>
        <dbReference type="Proteomes" id="UP000321440"/>
    </source>
</evidence>
<dbReference type="RefSeq" id="WP_146815433.1">
    <property type="nucleotide sequence ID" value="NZ_BJYA01000005.1"/>
</dbReference>
<reference evidence="2 3" key="1">
    <citation type="submission" date="2019-07" db="EMBL/GenBank/DDBJ databases">
        <title>Whole genome shotgun sequence of Alkalibacillus haloalkaliphilus NBRC 103110.</title>
        <authorList>
            <person name="Hosoyama A."/>
            <person name="Uohara A."/>
            <person name="Ohji S."/>
            <person name="Ichikawa N."/>
        </authorList>
    </citation>
    <scope>NUCLEOTIDE SEQUENCE [LARGE SCALE GENOMIC DNA]</scope>
    <source>
        <strain evidence="2 3">NBRC 103110</strain>
    </source>
</reference>
<dbReference type="EMBL" id="BJYA01000005">
    <property type="protein sequence ID" value="GEN45472.1"/>
    <property type="molecule type" value="Genomic_DNA"/>
</dbReference>